<comment type="caution">
    <text evidence="5">The sequence shown here is derived from an EMBL/GenBank/DDBJ whole genome shotgun (WGS) entry which is preliminary data.</text>
</comment>
<protein>
    <recommendedName>
        <fullName evidence="7">GPP34 family phosphoprotein</fullName>
    </recommendedName>
</protein>
<evidence type="ECO:0000256" key="3">
    <source>
        <dbReference type="ARBA" id="ARBA00023121"/>
    </source>
</evidence>
<comment type="subcellular location">
    <subcellularLocation>
        <location evidence="1">Golgi apparatus membrane</location>
        <topology evidence="1">Peripheral membrane protein</topology>
        <orientation evidence="1">Cytoplasmic side</orientation>
    </subcellularLocation>
</comment>
<dbReference type="GO" id="GO:0012505">
    <property type="term" value="C:endomembrane system"/>
    <property type="evidence" value="ECO:0007669"/>
    <property type="project" value="UniProtKB-ARBA"/>
</dbReference>
<dbReference type="Proteomes" id="UP000533598">
    <property type="component" value="Unassembled WGS sequence"/>
</dbReference>
<dbReference type="RefSeq" id="WP_185006023.1">
    <property type="nucleotide sequence ID" value="NZ_BAAAUI010000009.1"/>
</dbReference>
<dbReference type="AlphaFoldDB" id="A0A7W7CIY8"/>
<dbReference type="Gene3D" id="1.10.3630.10">
    <property type="entry name" value="yeast vps74-n-term truncation variant domain like"/>
    <property type="match status" value="1"/>
</dbReference>
<dbReference type="GO" id="GO:0070273">
    <property type="term" value="F:phosphatidylinositol-4-phosphate binding"/>
    <property type="evidence" value="ECO:0007669"/>
    <property type="project" value="InterPro"/>
</dbReference>
<dbReference type="InterPro" id="IPR008628">
    <property type="entry name" value="GPP34-like"/>
</dbReference>
<evidence type="ECO:0000256" key="2">
    <source>
        <dbReference type="ARBA" id="ARBA00023034"/>
    </source>
</evidence>
<sequence length="211" mass="23325">MTNRTLAEDLALLLLEDTGGFNPRRSAEGLFAAALIFELADLDRLELFDEEHRLFVKDTTQTSDNLLNDTLARLAEAEGSIVRDALGLLAVGLLDRVMTRLAATGLVRAEKQRRRLLFTTTVWPPTETDTRHAIRARLYAALAAAAEPDHRTELLLAFLHAGDLLDVVSDQPEHAERAESLTEKLWARNPELAVFAEQAFQGSGEGVIPMI</sequence>
<evidence type="ECO:0000256" key="4">
    <source>
        <dbReference type="ARBA" id="ARBA00023136"/>
    </source>
</evidence>
<evidence type="ECO:0000313" key="5">
    <source>
        <dbReference type="EMBL" id="MBB4680314.1"/>
    </source>
</evidence>
<evidence type="ECO:0008006" key="7">
    <source>
        <dbReference type="Google" id="ProtNLM"/>
    </source>
</evidence>
<keyword evidence="6" id="KW-1185">Reference proteome</keyword>
<keyword evidence="3" id="KW-0446">Lipid-binding</keyword>
<dbReference type="EMBL" id="JACHMH010000001">
    <property type="protein sequence ID" value="MBB4680314.1"/>
    <property type="molecule type" value="Genomic_DNA"/>
</dbReference>
<evidence type="ECO:0000313" key="6">
    <source>
        <dbReference type="Proteomes" id="UP000533598"/>
    </source>
</evidence>
<gene>
    <name evidence="5" type="ORF">HNR67_006432</name>
</gene>
<reference evidence="5 6" key="1">
    <citation type="submission" date="2020-08" db="EMBL/GenBank/DDBJ databases">
        <title>Sequencing the genomes of 1000 actinobacteria strains.</title>
        <authorList>
            <person name="Klenk H.-P."/>
        </authorList>
    </citation>
    <scope>NUCLEOTIDE SEQUENCE [LARGE SCALE GENOMIC DNA]</scope>
    <source>
        <strain evidence="5 6">DSM 44230</strain>
    </source>
</reference>
<accession>A0A7W7CIY8</accession>
<proteinExistence type="predicted"/>
<dbReference type="GO" id="GO:0005737">
    <property type="term" value="C:cytoplasm"/>
    <property type="evidence" value="ECO:0007669"/>
    <property type="project" value="UniProtKB-ARBA"/>
</dbReference>
<dbReference type="InterPro" id="IPR038261">
    <property type="entry name" value="GPP34-like_sf"/>
</dbReference>
<keyword evidence="2" id="KW-0333">Golgi apparatus</keyword>
<name>A0A7W7CIY8_9PSEU</name>
<organism evidence="5 6">
    <name type="scientific">Crossiella cryophila</name>
    <dbReference type="NCBI Taxonomy" id="43355"/>
    <lineage>
        <taxon>Bacteria</taxon>
        <taxon>Bacillati</taxon>
        <taxon>Actinomycetota</taxon>
        <taxon>Actinomycetes</taxon>
        <taxon>Pseudonocardiales</taxon>
        <taxon>Pseudonocardiaceae</taxon>
        <taxon>Crossiella</taxon>
    </lineage>
</organism>
<evidence type="ECO:0000256" key="1">
    <source>
        <dbReference type="ARBA" id="ARBA00004255"/>
    </source>
</evidence>
<keyword evidence="4" id="KW-0472">Membrane</keyword>
<dbReference type="Pfam" id="PF05719">
    <property type="entry name" value="GPP34"/>
    <property type="match status" value="1"/>
</dbReference>